<dbReference type="RefSeq" id="WP_054409067.1">
    <property type="nucleotide sequence ID" value="NZ_FOYA01000005.1"/>
</dbReference>
<comment type="function">
    <text evidence="1">PPIases accelerate the folding of proteins. It catalyzes the cis-trans isomerization of proline imidic peptide bonds in oligopeptides.</text>
</comment>
<dbReference type="InterPro" id="IPR029000">
    <property type="entry name" value="Cyclophilin-like_dom_sf"/>
</dbReference>
<name>A0A0M8MKI3_9FLAO</name>
<dbReference type="Pfam" id="PF00160">
    <property type="entry name" value="Pro_isomerase"/>
    <property type="match status" value="1"/>
</dbReference>
<sequence>MQKYFIVLFSVLVLVGCKTNYINKTAPETFTARFETTQGNFDVAIKREYSPKAADRFYALVKGGYYKNVPFYRVVPNFVVQFGQIDTMQNEAWSKVIVPDEPVKYGNKKGAISFARSGVNTRACDLFINLKDNNRLDTVDYNGVKGFPAFGDVVSGMDVVEKLYSGYGDTTMEKEELLADRELFDKEFPKVDVIKKAYIIAKE</sequence>
<keyword evidence="1" id="KW-0697">Rotamase</keyword>
<dbReference type="OrthoDB" id="9807797at2"/>
<dbReference type="PATRIC" id="fig|1202724.3.peg.3363"/>
<dbReference type="EC" id="5.2.1.8" evidence="1"/>
<dbReference type="InterPro" id="IPR044666">
    <property type="entry name" value="Cyclophilin_A-like"/>
</dbReference>
<keyword evidence="1" id="KW-0413">Isomerase</keyword>
<dbReference type="SUPFAM" id="SSF50891">
    <property type="entry name" value="Cyclophilin-like"/>
    <property type="match status" value="1"/>
</dbReference>
<keyword evidence="4" id="KW-1185">Reference proteome</keyword>
<dbReference type="PANTHER" id="PTHR45625:SF6">
    <property type="entry name" value="SPLICEOSOME-ASSOCIATED PROTEIN CWC27 HOMOLOG"/>
    <property type="match status" value="1"/>
</dbReference>
<evidence type="ECO:0000313" key="4">
    <source>
        <dbReference type="Proteomes" id="UP000037755"/>
    </source>
</evidence>
<dbReference type="Gene3D" id="2.40.100.10">
    <property type="entry name" value="Cyclophilin-like"/>
    <property type="match status" value="1"/>
</dbReference>
<protein>
    <recommendedName>
        <fullName evidence="1">Peptidyl-prolyl cis-trans isomerase</fullName>
        <shortName evidence="1">PPIase</shortName>
        <ecNumber evidence="1">5.2.1.8</ecNumber>
    </recommendedName>
</protein>
<dbReference type="STRING" id="1202724.AM493_16190"/>
<gene>
    <name evidence="3" type="ORF">AM493_16190</name>
</gene>
<comment type="caution">
    <text evidence="3">The sequence shown here is derived from an EMBL/GenBank/DDBJ whole genome shotgun (WGS) entry which is preliminary data.</text>
</comment>
<evidence type="ECO:0000313" key="3">
    <source>
        <dbReference type="EMBL" id="KOS07408.1"/>
    </source>
</evidence>
<evidence type="ECO:0000259" key="2">
    <source>
        <dbReference type="PROSITE" id="PS50072"/>
    </source>
</evidence>
<feature type="domain" description="PPIase cyclophilin-type" evidence="2">
    <location>
        <begin position="39"/>
        <end position="194"/>
    </location>
</feature>
<comment type="similarity">
    <text evidence="1">Belongs to the cyclophilin-type PPIase family.</text>
</comment>
<dbReference type="AlphaFoldDB" id="A0A0M8MKI3"/>
<dbReference type="PROSITE" id="PS50072">
    <property type="entry name" value="CSA_PPIASE_2"/>
    <property type="match status" value="1"/>
</dbReference>
<dbReference type="PRINTS" id="PR00153">
    <property type="entry name" value="CSAPPISMRASE"/>
</dbReference>
<dbReference type="Proteomes" id="UP000037755">
    <property type="component" value="Unassembled WGS sequence"/>
</dbReference>
<comment type="catalytic activity">
    <reaction evidence="1">
        <text>[protein]-peptidylproline (omega=180) = [protein]-peptidylproline (omega=0)</text>
        <dbReference type="Rhea" id="RHEA:16237"/>
        <dbReference type="Rhea" id="RHEA-COMP:10747"/>
        <dbReference type="Rhea" id="RHEA-COMP:10748"/>
        <dbReference type="ChEBI" id="CHEBI:83833"/>
        <dbReference type="ChEBI" id="CHEBI:83834"/>
        <dbReference type="EC" id="5.2.1.8"/>
    </reaction>
</comment>
<proteinExistence type="inferred from homology"/>
<dbReference type="EMBL" id="LIYD01000005">
    <property type="protein sequence ID" value="KOS07408.1"/>
    <property type="molecule type" value="Genomic_DNA"/>
</dbReference>
<dbReference type="InterPro" id="IPR002130">
    <property type="entry name" value="Cyclophilin-type_PPIase_dom"/>
</dbReference>
<accession>A0A0M8MKI3</accession>
<dbReference type="PROSITE" id="PS51257">
    <property type="entry name" value="PROKAR_LIPOPROTEIN"/>
    <property type="match status" value="1"/>
</dbReference>
<dbReference type="GO" id="GO:0003755">
    <property type="term" value="F:peptidyl-prolyl cis-trans isomerase activity"/>
    <property type="evidence" value="ECO:0007669"/>
    <property type="project" value="UniProtKB-UniRule"/>
</dbReference>
<organism evidence="3 4">
    <name type="scientific">Flavobacterium akiainvivens</name>
    <dbReference type="NCBI Taxonomy" id="1202724"/>
    <lineage>
        <taxon>Bacteria</taxon>
        <taxon>Pseudomonadati</taxon>
        <taxon>Bacteroidota</taxon>
        <taxon>Flavobacteriia</taxon>
        <taxon>Flavobacteriales</taxon>
        <taxon>Flavobacteriaceae</taxon>
        <taxon>Flavobacterium</taxon>
    </lineage>
</organism>
<dbReference type="PANTHER" id="PTHR45625">
    <property type="entry name" value="PEPTIDYL-PROLYL CIS-TRANS ISOMERASE-RELATED"/>
    <property type="match status" value="1"/>
</dbReference>
<evidence type="ECO:0000256" key="1">
    <source>
        <dbReference type="RuleBase" id="RU363019"/>
    </source>
</evidence>
<reference evidence="3 4" key="1">
    <citation type="submission" date="2015-08" db="EMBL/GenBank/DDBJ databases">
        <title>Whole genome sequence of Flavobacterium akiainvivens IK-1T, from decaying Wikstroemia oahuensis, an endemic Hawaiian shrub.</title>
        <authorList>
            <person name="Wan X."/>
            <person name="Hou S."/>
            <person name="Saito J."/>
            <person name="Donachie S."/>
        </authorList>
    </citation>
    <scope>NUCLEOTIDE SEQUENCE [LARGE SCALE GENOMIC DNA]</scope>
    <source>
        <strain evidence="3 4">IK-1</strain>
    </source>
</reference>